<organism evidence="2 3">
    <name type="scientific">Natronorubrum sediminis</name>
    <dbReference type="NCBI Taxonomy" id="640943"/>
    <lineage>
        <taxon>Archaea</taxon>
        <taxon>Methanobacteriati</taxon>
        <taxon>Methanobacteriota</taxon>
        <taxon>Stenosarchaea group</taxon>
        <taxon>Halobacteria</taxon>
        <taxon>Halobacteriales</taxon>
        <taxon>Natrialbaceae</taxon>
        <taxon>Natronorubrum</taxon>
    </lineage>
</organism>
<sequence>MEEPRAELTANDDEGAEPPDFDALMSPTELVRSERTRDDFLDAVLGLNSPATVREVADRADHGVDAAREYLEWFERMGIVRKVTDSPATYNRNQSYLRWRRVQHLRDEYTTEELRSHLDAEAARDEDFAERFDVTTPTAVSVSRHAAETDRSVSDVWEDVSAWQTTRRRLSLLERALTIESGDFAGERSAV</sequence>
<dbReference type="AlphaFoldDB" id="A0A1H6FSZ1"/>
<evidence type="ECO:0000313" key="3">
    <source>
        <dbReference type="Proteomes" id="UP000199112"/>
    </source>
</evidence>
<proteinExistence type="predicted"/>
<feature type="region of interest" description="Disordered" evidence="1">
    <location>
        <begin position="1"/>
        <end position="24"/>
    </location>
</feature>
<dbReference type="InterPro" id="IPR055766">
    <property type="entry name" value="DUF7342"/>
</dbReference>
<gene>
    <name evidence="2" type="ORF">SAMN04487967_1341</name>
</gene>
<dbReference type="RefSeq" id="WP_090506231.1">
    <property type="nucleotide sequence ID" value="NZ_FNWL01000001.1"/>
</dbReference>
<dbReference type="OrthoDB" id="240032at2157"/>
<accession>A0A1H6FSZ1</accession>
<name>A0A1H6FSZ1_9EURY</name>
<evidence type="ECO:0000313" key="2">
    <source>
        <dbReference type="EMBL" id="SEH13390.1"/>
    </source>
</evidence>
<dbReference type="EMBL" id="FNWL01000001">
    <property type="protein sequence ID" value="SEH13390.1"/>
    <property type="molecule type" value="Genomic_DNA"/>
</dbReference>
<dbReference type="Proteomes" id="UP000199112">
    <property type="component" value="Unassembled WGS sequence"/>
</dbReference>
<dbReference type="Pfam" id="PF24033">
    <property type="entry name" value="DUF7342"/>
    <property type="match status" value="1"/>
</dbReference>
<evidence type="ECO:0000256" key="1">
    <source>
        <dbReference type="SAM" id="MobiDB-lite"/>
    </source>
</evidence>
<evidence type="ECO:0008006" key="4">
    <source>
        <dbReference type="Google" id="ProtNLM"/>
    </source>
</evidence>
<keyword evidence="3" id="KW-1185">Reference proteome</keyword>
<protein>
    <recommendedName>
        <fullName evidence="4">Sugar-specific transcriptional regulator TrmB</fullName>
    </recommendedName>
</protein>
<feature type="compositionally biased region" description="Acidic residues" evidence="1">
    <location>
        <begin position="10"/>
        <end position="20"/>
    </location>
</feature>
<reference evidence="3" key="1">
    <citation type="submission" date="2016-10" db="EMBL/GenBank/DDBJ databases">
        <authorList>
            <person name="Varghese N."/>
            <person name="Submissions S."/>
        </authorList>
    </citation>
    <scope>NUCLEOTIDE SEQUENCE [LARGE SCALE GENOMIC DNA]</scope>
    <source>
        <strain evidence="3">CGMCC 1.8981</strain>
    </source>
</reference>